<dbReference type="InterPro" id="IPR006204">
    <property type="entry name" value="GHMP_kinase_N_dom"/>
</dbReference>
<keyword evidence="4" id="KW-0963">Cytoplasm</keyword>
<dbReference type="EMBL" id="MGGF01000042">
    <property type="protein sequence ID" value="OGM21273.1"/>
    <property type="molecule type" value="Genomic_DNA"/>
</dbReference>
<dbReference type="InterPro" id="IPR036554">
    <property type="entry name" value="GHMP_kinase_C_sf"/>
</dbReference>
<dbReference type="InterPro" id="IPR006203">
    <property type="entry name" value="GHMP_knse_ATP-bd_CS"/>
</dbReference>
<keyword evidence="8 14" id="KW-0418">Kinase</keyword>
<evidence type="ECO:0000256" key="2">
    <source>
        <dbReference type="ARBA" id="ARBA00006495"/>
    </source>
</evidence>
<dbReference type="UniPathway" id="UPA00057">
    <property type="reaction ID" value="UER00098"/>
</dbReference>
<proteinExistence type="inferred from homology"/>
<feature type="domain" description="GHMP kinase N-terminal" evidence="13">
    <location>
        <begin position="68"/>
        <end position="144"/>
    </location>
</feature>
<dbReference type="GO" id="GO:0005975">
    <property type="term" value="P:carbohydrate metabolic process"/>
    <property type="evidence" value="ECO:0007669"/>
    <property type="project" value="UniProtKB-ARBA"/>
</dbReference>
<dbReference type="EC" id="2.7.1.36" evidence="3"/>
<evidence type="ECO:0000256" key="1">
    <source>
        <dbReference type="ARBA" id="ARBA00004496"/>
    </source>
</evidence>
<comment type="subcellular location">
    <subcellularLocation>
        <location evidence="1">Cytoplasm</location>
    </subcellularLocation>
</comment>
<evidence type="ECO:0000256" key="9">
    <source>
        <dbReference type="ARBA" id="ARBA00022840"/>
    </source>
</evidence>
<dbReference type="PANTHER" id="PTHR43290">
    <property type="entry name" value="MEVALONATE KINASE"/>
    <property type="match status" value="1"/>
</dbReference>
<evidence type="ECO:0000256" key="10">
    <source>
        <dbReference type="ARBA" id="ARBA00022842"/>
    </source>
</evidence>
<dbReference type="SUPFAM" id="SSF55060">
    <property type="entry name" value="GHMP Kinase, C-terminal domain"/>
    <property type="match status" value="1"/>
</dbReference>
<comment type="pathway">
    <text evidence="12">Isoprenoid biosynthesis; isopentenyl diphosphate biosynthesis via mevalonate pathway; isopentenyl diphosphate from (R)-mevalonate: step 1/3.</text>
</comment>
<dbReference type="PROSITE" id="PS00627">
    <property type="entry name" value="GHMP_KINASES_ATP"/>
    <property type="match status" value="1"/>
</dbReference>
<evidence type="ECO:0000256" key="4">
    <source>
        <dbReference type="ARBA" id="ARBA00022490"/>
    </source>
</evidence>
<comment type="caution">
    <text evidence="14">The sequence shown here is derived from an EMBL/GenBank/DDBJ whole genome shotgun (WGS) entry which is preliminary data.</text>
</comment>
<protein>
    <recommendedName>
        <fullName evidence="3">mevalonate kinase</fullName>
        <ecNumber evidence="3">2.7.1.36</ecNumber>
    </recommendedName>
</protein>
<dbReference type="AlphaFoldDB" id="A0A1F7Y1T8"/>
<reference evidence="14 15" key="1">
    <citation type="journal article" date="2016" name="Nat. Commun.">
        <title>Thousands of microbial genomes shed light on interconnected biogeochemical processes in an aquifer system.</title>
        <authorList>
            <person name="Anantharaman K."/>
            <person name="Brown C.T."/>
            <person name="Hug L.A."/>
            <person name="Sharon I."/>
            <person name="Castelle C.J."/>
            <person name="Probst A.J."/>
            <person name="Thomas B.C."/>
            <person name="Singh A."/>
            <person name="Wilkins M.J."/>
            <person name="Karaoz U."/>
            <person name="Brodie E.L."/>
            <person name="Williams K.H."/>
            <person name="Hubbard S.S."/>
            <person name="Banfield J.F."/>
        </authorList>
    </citation>
    <scope>NUCLEOTIDE SEQUENCE [LARGE SCALE GENOMIC DNA]</scope>
</reference>
<comment type="similarity">
    <text evidence="2">Belongs to the GHMP kinase family. Mevalonate kinase subfamily.</text>
</comment>
<gene>
    <name evidence="14" type="ORF">A2863_00330</name>
</gene>
<dbReference type="InterPro" id="IPR006205">
    <property type="entry name" value="Mev_gal_kin"/>
</dbReference>
<dbReference type="Proteomes" id="UP000178750">
    <property type="component" value="Unassembled WGS sequence"/>
</dbReference>
<keyword evidence="11" id="KW-0443">Lipid metabolism</keyword>
<dbReference type="GO" id="GO:0004496">
    <property type="term" value="F:mevalonate kinase activity"/>
    <property type="evidence" value="ECO:0007669"/>
    <property type="project" value="UniProtKB-EC"/>
</dbReference>
<accession>A0A1F7Y1T8</accession>
<evidence type="ECO:0000256" key="11">
    <source>
        <dbReference type="ARBA" id="ARBA00023098"/>
    </source>
</evidence>
<keyword evidence="9" id="KW-0067">ATP-binding</keyword>
<sequence length="314" mass="34342">MTSQIITSAPGKVILSGEHAVVHGYPALVTAVDIYAIVVIEKTKGKLSFYPTQASGILLRSLKNCETFLQTKFGGLNINLRSDIPVGCGMGSSASIAVAVAAALMEYTSGKIVLKKINDIAYETEKHYHGNPSGVDVAISTYGGFLWYRKETSSFKVFSKIKPARNLSNIILINSGKPQENTAQMVGRVSELYKKHPKKYEKTFQKIEKITKSFLRFILNEEDVSLIELIKENERLLESIGVVSDSGVELVRKIEKIGGAAKISGAGGRKGNSGILLAYHPEINKLLNFAKKMNIKLLHTFLGAKGVQIEKNNI</sequence>
<dbReference type="InterPro" id="IPR020568">
    <property type="entry name" value="Ribosomal_Su5_D2-typ_SF"/>
</dbReference>
<evidence type="ECO:0000256" key="7">
    <source>
        <dbReference type="ARBA" id="ARBA00022741"/>
    </source>
</evidence>
<evidence type="ECO:0000313" key="15">
    <source>
        <dbReference type="Proteomes" id="UP000178750"/>
    </source>
</evidence>
<evidence type="ECO:0000256" key="6">
    <source>
        <dbReference type="ARBA" id="ARBA00022679"/>
    </source>
</evidence>
<dbReference type="InterPro" id="IPR014721">
    <property type="entry name" value="Ribsml_uS5_D2-typ_fold_subgr"/>
</dbReference>
<keyword evidence="5" id="KW-0444">Lipid biosynthesis</keyword>
<dbReference type="PANTHER" id="PTHR43290:SF2">
    <property type="entry name" value="MEVALONATE KINASE"/>
    <property type="match status" value="1"/>
</dbReference>
<dbReference type="PRINTS" id="PR00959">
    <property type="entry name" value="MEVGALKINASE"/>
</dbReference>
<evidence type="ECO:0000313" key="14">
    <source>
        <dbReference type="EMBL" id="OGM21273.1"/>
    </source>
</evidence>
<dbReference type="NCBIfam" id="TIGR00549">
    <property type="entry name" value="mevalon_kin"/>
    <property type="match status" value="1"/>
</dbReference>
<evidence type="ECO:0000259" key="13">
    <source>
        <dbReference type="Pfam" id="PF00288"/>
    </source>
</evidence>
<keyword evidence="7" id="KW-0547">Nucleotide-binding</keyword>
<name>A0A1F7Y1T8_9BACT</name>
<evidence type="ECO:0000256" key="5">
    <source>
        <dbReference type="ARBA" id="ARBA00022516"/>
    </source>
</evidence>
<dbReference type="Gene3D" id="3.30.70.890">
    <property type="entry name" value="GHMP kinase, C-terminal domain"/>
    <property type="match status" value="1"/>
</dbReference>
<keyword evidence="6" id="KW-0808">Transferase</keyword>
<dbReference type="GO" id="GO:0005524">
    <property type="term" value="F:ATP binding"/>
    <property type="evidence" value="ECO:0007669"/>
    <property type="project" value="UniProtKB-KW"/>
</dbReference>
<evidence type="ECO:0000256" key="8">
    <source>
        <dbReference type="ARBA" id="ARBA00022777"/>
    </source>
</evidence>
<dbReference type="GO" id="GO:0019287">
    <property type="term" value="P:isopentenyl diphosphate biosynthetic process, mevalonate pathway"/>
    <property type="evidence" value="ECO:0007669"/>
    <property type="project" value="UniProtKB-UniPathway"/>
</dbReference>
<dbReference type="SUPFAM" id="SSF54211">
    <property type="entry name" value="Ribosomal protein S5 domain 2-like"/>
    <property type="match status" value="1"/>
</dbReference>
<dbReference type="Gene3D" id="3.30.230.10">
    <property type="match status" value="1"/>
</dbReference>
<dbReference type="GO" id="GO:0005829">
    <property type="term" value="C:cytosol"/>
    <property type="evidence" value="ECO:0007669"/>
    <property type="project" value="TreeGrafter"/>
</dbReference>
<evidence type="ECO:0000256" key="3">
    <source>
        <dbReference type="ARBA" id="ARBA00012103"/>
    </source>
</evidence>
<keyword evidence="10" id="KW-0460">Magnesium</keyword>
<organism evidence="14 15">
    <name type="scientific">Candidatus Woesebacteria bacterium RIFCSPHIGHO2_01_FULL_38_9b</name>
    <dbReference type="NCBI Taxonomy" id="1802493"/>
    <lineage>
        <taxon>Bacteria</taxon>
        <taxon>Candidatus Woeseibacteriota</taxon>
    </lineage>
</organism>
<dbReference type="Pfam" id="PF00288">
    <property type="entry name" value="GHMP_kinases_N"/>
    <property type="match status" value="1"/>
</dbReference>
<evidence type="ECO:0000256" key="12">
    <source>
        <dbReference type="ARBA" id="ARBA00029438"/>
    </source>
</evidence>